<feature type="domain" description="Glycosyl transferase family 1" evidence="1">
    <location>
        <begin position="208"/>
        <end position="349"/>
    </location>
</feature>
<dbReference type="EMBL" id="SMBZ01000001">
    <property type="protein sequence ID" value="TCV20672.1"/>
    <property type="molecule type" value="Genomic_DNA"/>
</dbReference>
<accession>A0A4R3W3H8</accession>
<dbReference type="InterPro" id="IPR050194">
    <property type="entry name" value="Glycosyltransferase_grp1"/>
</dbReference>
<evidence type="ECO:0000259" key="1">
    <source>
        <dbReference type="Pfam" id="PF00534"/>
    </source>
</evidence>
<evidence type="ECO:0000313" key="2">
    <source>
        <dbReference type="EMBL" id="TCV20672.1"/>
    </source>
</evidence>
<keyword evidence="3" id="KW-1185">Reference proteome</keyword>
<dbReference type="PANTHER" id="PTHR45947:SF13">
    <property type="entry name" value="TRANSFERASE"/>
    <property type="match status" value="1"/>
</dbReference>
<organism evidence="2 3">
    <name type="scientific">Sphingobacterium alimentarium</name>
    <dbReference type="NCBI Taxonomy" id="797292"/>
    <lineage>
        <taxon>Bacteria</taxon>
        <taxon>Pseudomonadati</taxon>
        <taxon>Bacteroidota</taxon>
        <taxon>Sphingobacteriia</taxon>
        <taxon>Sphingobacteriales</taxon>
        <taxon>Sphingobacteriaceae</taxon>
        <taxon>Sphingobacterium</taxon>
    </lineage>
</organism>
<sequence>MRILVVHNFYQHKGGEDVVFQQEVDALSKKHSVETMTFRNEKGLKGLIQFALYPWNISAAHKIAQKALLFKADIVHIHNTHYAIGPWVFRTLHRRNIKTVQTLHNYRLLDPSATLFHEDQVFLDTLNKKFPWASINRKSLDNSAIKTFWVAFAYYLHQLLATWNKIDRYLVFSNFMKRLLLQSSKGIEPHQISIKTNAIAAPVRPEVPKTNHFVYIGRLAVEKGIKTLIAAFAQLPEYSVEIYGDGPMLDAVESAAASHPNILYKGFQSKEILNTALASGQALIVPSIWFEGMPMTILEAYAMGTPVIGSKIGALEDMIVAASTGYHFEAGNAIDLADKIKKFALLNEEGKQILAANCLKEYEANYQLANNIQTLEDIYKDVLERK</sequence>
<keyword evidence="2" id="KW-0808">Transferase</keyword>
<name>A0A4R3W3H8_9SPHI</name>
<dbReference type="Proteomes" id="UP000295197">
    <property type="component" value="Unassembled WGS sequence"/>
</dbReference>
<dbReference type="RefSeq" id="WP_132775721.1">
    <property type="nucleotide sequence ID" value="NZ_SMBZ01000001.1"/>
</dbReference>
<reference evidence="2 3" key="1">
    <citation type="submission" date="2019-03" db="EMBL/GenBank/DDBJ databases">
        <title>Genomic Encyclopedia of Type Strains, Phase IV (KMG-IV): sequencing the most valuable type-strain genomes for metagenomic binning, comparative biology and taxonomic classification.</title>
        <authorList>
            <person name="Goeker M."/>
        </authorList>
    </citation>
    <scope>NUCLEOTIDE SEQUENCE [LARGE SCALE GENOMIC DNA]</scope>
    <source>
        <strain evidence="2 3">DSM 22362</strain>
    </source>
</reference>
<comment type="caution">
    <text evidence="2">The sequence shown here is derived from an EMBL/GenBank/DDBJ whole genome shotgun (WGS) entry which is preliminary data.</text>
</comment>
<dbReference type="AlphaFoldDB" id="A0A4R3W3H8"/>
<protein>
    <submittedName>
        <fullName evidence="2">Glycosyltransferase involved in cell wall biosynthesis</fullName>
    </submittedName>
</protein>
<dbReference type="GO" id="GO:0016757">
    <property type="term" value="F:glycosyltransferase activity"/>
    <property type="evidence" value="ECO:0007669"/>
    <property type="project" value="InterPro"/>
</dbReference>
<dbReference type="SUPFAM" id="SSF53756">
    <property type="entry name" value="UDP-Glycosyltransferase/glycogen phosphorylase"/>
    <property type="match status" value="1"/>
</dbReference>
<evidence type="ECO:0000313" key="3">
    <source>
        <dbReference type="Proteomes" id="UP000295197"/>
    </source>
</evidence>
<proteinExistence type="predicted"/>
<dbReference type="PANTHER" id="PTHR45947">
    <property type="entry name" value="SULFOQUINOVOSYL TRANSFERASE SQD2"/>
    <property type="match status" value="1"/>
</dbReference>
<dbReference type="InterPro" id="IPR001296">
    <property type="entry name" value="Glyco_trans_1"/>
</dbReference>
<gene>
    <name evidence="2" type="ORF">EDC17_100111</name>
</gene>
<dbReference type="Pfam" id="PF00534">
    <property type="entry name" value="Glycos_transf_1"/>
    <property type="match status" value="1"/>
</dbReference>
<dbReference type="OrthoDB" id="9787111at2"/>
<dbReference type="Gene3D" id="3.40.50.2000">
    <property type="entry name" value="Glycogen Phosphorylase B"/>
    <property type="match status" value="2"/>
</dbReference>